<evidence type="ECO:0000256" key="9">
    <source>
        <dbReference type="ARBA" id="ARBA00023242"/>
    </source>
</evidence>
<dbReference type="PANTHER" id="PTHR46367:SF1">
    <property type="entry name" value="ATAXIN-7-LIKE PROTEIN 3"/>
    <property type="match status" value="1"/>
</dbReference>
<name>A0A9N9WVV3_9DIPT</name>
<dbReference type="EMBL" id="OU895879">
    <property type="protein sequence ID" value="CAG9807469.1"/>
    <property type="molecule type" value="Genomic_DNA"/>
</dbReference>
<feature type="region of interest" description="Disordered" evidence="11">
    <location>
        <begin position="78"/>
        <end position="106"/>
    </location>
</feature>
<gene>
    <name evidence="12" type="ORF">CHIRRI_LOCUS10318</name>
</gene>
<evidence type="ECO:0000256" key="5">
    <source>
        <dbReference type="ARBA" id="ARBA00022853"/>
    </source>
</evidence>
<dbReference type="Pfam" id="PF08209">
    <property type="entry name" value="Sgf11"/>
    <property type="match status" value="1"/>
</dbReference>
<dbReference type="PANTHER" id="PTHR46367">
    <property type="entry name" value="ATAXIN-7-LIKE PROTEIN 3"/>
    <property type="match status" value="1"/>
</dbReference>
<proteinExistence type="inferred from homology"/>
<dbReference type="GO" id="GO:0008270">
    <property type="term" value="F:zinc ion binding"/>
    <property type="evidence" value="ECO:0007669"/>
    <property type="project" value="UniProtKB-KW"/>
</dbReference>
<evidence type="ECO:0000256" key="7">
    <source>
        <dbReference type="ARBA" id="ARBA00023159"/>
    </source>
</evidence>
<keyword evidence="7 10" id="KW-0010">Activator</keyword>
<evidence type="ECO:0000313" key="13">
    <source>
        <dbReference type="Proteomes" id="UP001153620"/>
    </source>
</evidence>
<evidence type="ECO:0000256" key="11">
    <source>
        <dbReference type="SAM" id="MobiDB-lite"/>
    </source>
</evidence>
<evidence type="ECO:0000256" key="2">
    <source>
        <dbReference type="ARBA" id="ARBA00022723"/>
    </source>
</evidence>
<dbReference type="InterPro" id="IPR013246">
    <property type="entry name" value="SAGA_su_Sgf11"/>
</dbReference>
<dbReference type="InterPro" id="IPR051078">
    <property type="entry name" value="SGF11"/>
</dbReference>
<dbReference type="Proteomes" id="UP001153620">
    <property type="component" value="Chromosome 3"/>
</dbReference>
<keyword evidence="9" id="KW-0539">Nucleus</keyword>
<reference evidence="12" key="2">
    <citation type="submission" date="2022-10" db="EMBL/GenBank/DDBJ databases">
        <authorList>
            <consortium name="ENA_rothamsted_submissions"/>
            <consortium name="culmorum"/>
            <person name="King R."/>
        </authorList>
    </citation>
    <scope>NUCLEOTIDE SEQUENCE</scope>
</reference>
<evidence type="ECO:0000256" key="4">
    <source>
        <dbReference type="ARBA" id="ARBA00022833"/>
    </source>
</evidence>
<keyword evidence="2" id="KW-0479">Metal-binding</keyword>
<comment type="similarity">
    <text evidence="10">Belongs to the SGF11 family.</text>
</comment>
<dbReference type="OrthoDB" id="21557at2759"/>
<comment type="function">
    <text evidence="10">Component of the transcription regulatory histone acetylation (HAT) complex SAGA, a multiprotein complex that activates transcription by remodeling chromatin and mediating histone acetylation and deubiquitination. Within the SAGA complex, participates in a subcomplex that specifically deubiquitinates histone H2B. The SAGA complex is recruited to specific gene promoters by activators, where it is required for transcription.</text>
</comment>
<dbReference type="GO" id="GO:0071819">
    <property type="term" value="C:DUBm complex"/>
    <property type="evidence" value="ECO:0007669"/>
    <property type="project" value="TreeGrafter"/>
</dbReference>
<dbReference type="AlphaFoldDB" id="A0A9N9WVV3"/>
<evidence type="ECO:0000256" key="6">
    <source>
        <dbReference type="ARBA" id="ARBA00023015"/>
    </source>
</evidence>
<accession>A0A9N9WVV3</accession>
<keyword evidence="6" id="KW-0805">Transcription regulation</keyword>
<dbReference type="GO" id="GO:0003713">
    <property type="term" value="F:transcription coactivator activity"/>
    <property type="evidence" value="ECO:0007669"/>
    <property type="project" value="TreeGrafter"/>
</dbReference>
<sequence>MNIEVHKLSDLICANKSSLDECEVKLNEEYQQLIKNDKQLSYASEYIFSELIDDLILSYVFEAHFALKKLDTEKELQEHDSIESSSSNQDMTNDTEQNTSNGDTYHENKTKKKIVYCKCSNCAKVVAVTKFANHLEHCFGIGRKVRLRKRKDMNDTAN</sequence>
<protein>
    <recommendedName>
        <fullName evidence="10">SAGA-associated factor 11</fullName>
    </recommendedName>
</protein>
<reference evidence="12" key="1">
    <citation type="submission" date="2022-01" db="EMBL/GenBank/DDBJ databases">
        <authorList>
            <person name="King R."/>
        </authorList>
    </citation>
    <scope>NUCLEOTIDE SEQUENCE</scope>
</reference>
<evidence type="ECO:0000256" key="10">
    <source>
        <dbReference type="RuleBase" id="RU261113"/>
    </source>
</evidence>
<keyword evidence="3" id="KW-0863">Zinc-finger</keyword>
<dbReference type="GO" id="GO:0000124">
    <property type="term" value="C:SAGA complex"/>
    <property type="evidence" value="ECO:0007669"/>
    <property type="project" value="TreeGrafter"/>
</dbReference>
<keyword evidence="8" id="KW-0804">Transcription</keyword>
<evidence type="ECO:0000256" key="8">
    <source>
        <dbReference type="ARBA" id="ARBA00023163"/>
    </source>
</evidence>
<organism evidence="12 13">
    <name type="scientific">Chironomus riparius</name>
    <dbReference type="NCBI Taxonomy" id="315576"/>
    <lineage>
        <taxon>Eukaryota</taxon>
        <taxon>Metazoa</taxon>
        <taxon>Ecdysozoa</taxon>
        <taxon>Arthropoda</taxon>
        <taxon>Hexapoda</taxon>
        <taxon>Insecta</taxon>
        <taxon>Pterygota</taxon>
        <taxon>Neoptera</taxon>
        <taxon>Endopterygota</taxon>
        <taxon>Diptera</taxon>
        <taxon>Nematocera</taxon>
        <taxon>Chironomoidea</taxon>
        <taxon>Chironomidae</taxon>
        <taxon>Chironominae</taxon>
        <taxon>Chironomus</taxon>
    </lineage>
</organism>
<comment type="subunit">
    <text evidence="10">Component of some SAGA transcription coactivator-HAT complexes.</text>
</comment>
<keyword evidence="13" id="KW-1185">Reference proteome</keyword>
<dbReference type="GO" id="GO:0006357">
    <property type="term" value="P:regulation of transcription by RNA polymerase II"/>
    <property type="evidence" value="ECO:0007669"/>
    <property type="project" value="TreeGrafter"/>
</dbReference>
<evidence type="ECO:0000256" key="3">
    <source>
        <dbReference type="ARBA" id="ARBA00022771"/>
    </source>
</evidence>
<dbReference type="GO" id="GO:0006325">
    <property type="term" value="P:chromatin organization"/>
    <property type="evidence" value="ECO:0007669"/>
    <property type="project" value="UniProtKB-KW"/>
</dbReference>
<comment type="subcellular location">
    <subcellularLocation>
        <location evidence="1 10">Nucleus</location>
    </subcellularLocation>
</comment>
<keyword evidence="5" id="KW-0156">Chromatin regulator</keyword>
<keyword evidence="4" id="KW-0862">Zinc</keyword>
<evidence type="ECO:0000313" key="12">
    <source>
        <dbReference type="EMBL" id="CAG9807469.1"/>
    </source>
</evidence>
<feature type="compositionally biased region" description="Polar residues" evidence="11">
    <location>
        <begin position="83"/>
        <end position="103"/>
    </location>
</feature>
<evidence type="ECO:0000256" key="1">
    <source>
        <dbReference type="ARBA" id="ARBA00004123"/>
    </source>
</evidence>